<organism evidence="1 2">
    <name type="scientific">Gordonia phthalatica</name>
    <dbReference type="NCBI Taxonomy" id="1136941"/>
    <lineage>
        <taxon>Bacteria</taxon>
        <taxon>Bacillati</taxon>
        <taxon>Actinomycetota</taxon>
        <taxon>Actinomycetes</taxon>
        <taxon>Mycobacteriales</taxon>
        <taxon>Gordoniaceae</taxon>
        <taxon>Gordonia</taxon>
    </lineage>
</organism>
<sequence length="322" mass="35614">MSTDSADLAARLLDAHVAFERRKLTDPAAFAEMVQEEIDNFLAVADDLPLEEAVSRDLITSVARKYAIAFPVEGAIPELVGTVASRLYGYSIANDTRLPDVLERRRFEELATGVAELGLSRRVVKRVLASPATEDACVEAVQRAVDSSRLPGRMGETLDSFVERIARRGARRLLAANEAESDHLVLDAAREVWLAGSDQSVRDVLADADVEDVVVLVFEFWRSFRETTYFQGLLDEGVDEVFDTYGRTPLSELLEELGVGREDLVEEAMRFGPPVLARLDADGVIESALRRRFADFYQSAEFAEAAREPATGTTSDDRSSRH</sequence>
<accession>A0A0N9NI59</accession>
<name>A0A0N9NI59_9ACTN</name>
<reference evidence="2" key="1">
    <citation type="submission" date="2015-06" db="EMBL/GenBank/DDBJ databases">
        <title>Complete genome sequence and metabolic analysis of phthalate degradation pathway in Gordonia sp. QH-11.</title>
        <authorList>
            <person name="Jin D."/>
            <person name="Kong X."/>
            <person name="Bai Z."/>
        </authorList>
    </citation>
    <scope>NUCLEOTIDE SEQUENCE [LARGE SCALE GENOMIC DNA]</scope>
    <source>
        <strain evidence="2">QH-11</strain>
    </source>
</reference>
<dbReference type="KEGG" id="goq:ACH46_14525"/>
<dbReference type="STRING" id="1136941.ACH46_14525"/>
<evidence type="ECO:0000313" key="1">
    <source>
        <dbReference type="EMBL" id="ALG86923.1"/>
    </source>
</evidence>
<gene>
    <name evidence="1" type="ORF">ACH46_14525</name>
</gene>
<evidence type="ECO:0000313" key="2">
    <source>
        <dbReference type="Proteomes" id="UP000063789"/>
    </source>
</evidence>
<reference evidence="1 2" key="2">
    <citation type="journal article" date="2017" name="Int. J. Syst. Evol. Microbiol.">
        <title>Gordonia phthalatica sp. nov., a di-n-butyl phthalate-degrading bacterium isolated from activated sludge.</title>
        <authorList>
            <person name="Jin D."/>
            <person name="Kong X."/>
            <person name="Jia M."/>
            <person name="Yu X."/>
            <person name="Wang X."/>
            <person name="Zhuang X."/>
            <person name="Deng Y."/>
            <person name="Bai Z."/>
        </authorList>
    </citation>
    <scope>NUCLEOTIDE SEQUENCE [LARGE SCALE GENOMIC DNA]</scope>
    <source>
        <strain evidence="1 2">QH-11</strain>
    </source>
</reference>
<keyword evidence="2" id="KW-1185">Reference proteome</keyword>
<dbReference type="Proteomes" id="UP000063789">
    <property type="component" value="Chromosome"/>
</dbReference>
<dbReference type="EMBL" id="CP011853">
    <property type="protein sequence ID" value="ALG86923.1"/>
    <property type="molecule type" value="Genomic_DNA"/>
</dbReference>
<dbReference type="OrthoDB" id="3759563at2"/>
<dbReference type="AlphaFoldDB" id="A0A0N9NI59"/>
<protein>
    <submittedName>
        <fullName evidence="1">Uncharacterized protein</fullName>
    </submittedName>
</protein>
<dbReference type="RefSeq" id="WP_082399919.1">
    <property type="nucleotide sequence ID" value="NZ_CP011853.1"/>
</dbReference>
<proteinExistence type="predicted"/>